<evidence type="ECO:0000256" key="1">
    <source>
        <dbReference type="SAM" id="MobiDB-lite"/>
    </source>
</evidence>
<organism evidence="2 3">
    <name type="scientific">Streptomyces chryseus</name>
    <dbReference type="NCBI Taxonomy" id="68186"/>
    <lineage>
        <taxon>Bacteria</taxon>
        <taxon>Bacillati</taxon>
        <taxon>Actinomycetota</taxon>
        <taxon>Actinomycetes</taxon>
        <taxon>Kitasatosporales</taxon>
        <taxon>Streptomycetaceae</taxon>
        <taxon>Streptomyces</taxon>
    </lineage>
</organism>
<evidence type="ECO:0000313" key="2">
    <source>
        <dbReference type="EMBL" id="GHA94258.1"/>
    </source>
</evidence>
<reference evidence="3" key="1">
    <citation type="journal article" date="2019" name="Int. J. Syst. Evol. Microbiol.">
        <title>The Global Catalogue of Microorganisms (GCM) 10K type strain sequencing project: providing services to taxonomists for standard genome sequencing and annotation.</title>
        <authorList>
            <consortium name="The Broad Institute Genomics Platform"/>
            <consortium name="The Broad Institute Genome Sequencing Center for Infectious Disease"/>
            <person name="Wu L."/>
            <person name="Ma J."/>
        </authorList>
    </citation>
    <scope>NUCLEOTIDE SEQUENCE [LARGE SCALE GENOMIC DNA]</scope>
    <source>
        <strain evidence="3">JCM 4737</strain>
    </source>
</reference>
<proteinExistence type="predicted"/>
<gene>
    <name evidence="2" type="ORF">GCM10010346_16260</name>
</gene>
<comment type="caution">
    <text evidence="2">The sequence shown here is derived from an EMBL/GenBank/DDBJ whole genome shotgun (WGS) entry which is preliminary data.</text>
</comment>
<feature type="region of interest" description="Disordered" evidence="1">
    <location>
        <begin position="1"/>
        <end position="57"/>
    </location>
</feature>
<dbReference type="Proteomes" id="UP000599437">
    <property type="component" value="Unassembled WGS sequence"/>
</dbReference>
<sequence length="134" mass="13902">MTALLERAPLAAGHEWPDGDNDPAIPRIPGIPAPRTEPVPVKIPQQPGPQPSSSLTCCGRPMRRDGRQLVCGKCGGWTDTSLALALARAVASPAVARQCGTCKGQGGKEVDTSSGGVIRKTWKSCAACRGRGTC</sequence>
<accession>A0ABQ3DGX5</accession>
<dbReference type="EMBL" id="BMVO01000003">
    <property type="protein sequence ID" value="GHA94258.1"/>
    <property type="molecule type" value="Genomic_DNA"/>
</dbReference>
<protein>
    <submittedName>
        <fullName evidence="2">Uncharacterized protein</fullName>
    </submittedName>
</protein>
<evidence type="ECO:0000313" key="3">
    <source>
        <dbReference type="Proteomes" id="UP000599437"/>
    </source>
</evidence>
<keyword evidence="3" id="KW-1185">Reference proteome</keyword>
<name>A0ABQ3DGX5_9ACTN</name>